<dbReference type="EMBL" id="CP054020">
    <property type="protein sequence ID" value="QKI88487.1"/>
    <property type="molecule type" value="Genomic_DNA"/>
</dbReference>
<dbReference type="Gene3D" id="3.40.50.150">
    <property type="entry name" value="Vaccinia Virus protein VP39"/>
    <property type="match status" value="1"/>
</dbReference>
<keyword evidence="3 7" id="KW-0808">Transferase</keyword>
<evidence type="ECO:0000256" key="4">
    <source>
        <dbReference type="ARBA" id="ARBA00022691"/>
    </source>
</evidence>
<keyword evidence="8" id="KW-1185">Reference proteome</keyword>
<evidence type="ECO:0000313" key="8">
    <source>
        <dbReference type="Proteomes" id="UP000504724"/>
    </source>
</evidence>
<dbReference type="GO" id="GO:0008610">
    <property type="term" value="P:lipid biosynthetic process"/>
    <property type="evidence" value="ECO:0007669"/>
    <property type="project" value="InterPro"/>
</dbReference>
<proteinExistence type="inferred from homology"/>
<dbReference type="GO" id="GO:0032259">
    <property type="term" value="P:methylation"/>
    <property type="evidence" value="ECO:0007669"/>
    <property type="project" value="UniProtKB-KW"/>
</dbReference>
<evidence type="ECO:0000256" key="6">
    <source>
        <dbReference type="PIRSR" id="PIRSR003085-1"/>
    </source>
</evidence>
<dbReference type="GO" id="GO:0008168">
    <property type="term" value="F:methyltransferase activity"/>
    <property type="evidence" value="ECO:0007669"/>
    <property type="project" value="UniProtKB-KW"/>
</dbReference>
<dbReference type="CDD" id="cd02440">
    <property type="entry name" value="AdoMet_MTases"/>
    <property type="match status" value="1"/>
</dbReference>
<dbReference type="AlphaFoldDB" id="A0A7D4TD98"/>
<organism evidence="7 8">
    <name type="scientific">Thiomicrorhabdus xiamenensis</name>
    <dbReference type="NCBI Taxonomy" id="2739063"/>
    <lineage>
        <taxon>Bacteria</taxon>
        <taxon>Pseudomonadati</taxon>
        <taxon>Pseudomonadota</taxon>
        <taxon>Gammaproteobacteria</taxon>
        <taxon>Thiotrichales</taxon>
        <taxon>Piscirickettsiaceae</taxon>
        <taxon>Thiomicrorhabdus</taxon>
    </lineage>
</organism>
<evidence type="ECO:0000256" key="1">
    <source>
        <dbReference type="ARBA" id="ARBA00010815"/>
    </source>
</evidence>
<keyword evidence="5" id="KW-0443">Lipid metabolism</keyword>
<dbReference type="SUPFAM" id="SSF53335">
    <property type="entry name" value="S-adenosyl-L-methionine-dependent methyltransferases"/>
    <property type="match status" value="1"/>
</dbReference>
<dbReference type="RefSeq" id="WP_173284085.1">
    <property type="nucleotide sequence ID" value="NZ_CP054020.1"/>
</dbReference>
<evidence type="ECO:0000256" key="5">
    <source>
        <dbReference type="ARBA" id="ARBA00023098"/>
    </source>
</evidence>
<comment type="similarity">
    <text evidence="1">Belongs to the CFA/CMAS family.</text>
</comment>
<keyword evidence="2 7" id="KW-0489">Methyltransferase</keyword>
<dbReference type="KEGG" id="txa:HQN79_02300"/>
<dbReference type="InterPro" id="IPR029063">
    <property type="entry name" value="SAM-dependent_MTases_sf"/>
</dbReference>
<protein>
    <submittedName>
        <fullName evidence="7">Class I SAM-dependent methyltransferase</fullName>
    </submittedName>
</protein>
<dbReference type="PIRSF" id="PIRSF003085">
    <property type="entry name" value="CMAS"/>
    <property type="match status" value="1"/>
</dbReference>
<name>A0A7D4TD98_9GAMM</name>
<dbReference type="InterPro" id="IPR050723">
    <property type="entry name" value="CFA/CMAS"/>
</dbReference>
<dbReference type="Proteomes" id="UP000504724">
    <property type="component" value="Chromosome"/>
</dbReference>
<reference evidence="7 8" key="1">
    <citation type="submission" date="2020-05" db="EMBL/GenBank/DDBJ databases">
        <title>Thiomicrorhabdus sediminis sp.nov. and Thiomicrorhabdus xiamenensis sp.nov., novel sulfur-oxidizing bacteria isolated from coastal sediment.</title>
        <authorList>
            <person name="Liu X."/>
        </authorList>
    </citation>
    <scope>NUCLEOTIDE SEQUENCE [LARGE SCALE GENOMIC DNA]</scope>
    <source>
        <strain evidence="7 8">G2</strain>
    </source>
</reference>
<feature type="active site" evidence="6">
    <location>
        <position position="391"/>
    </location>
</feature>
<dbReference type="PANTHER" id="PTHR43667:SF2">
    <property type="entry name" value="FATTY ACID C-METHYL TRANSFERASE"/>
    <property type="match status" value="1"/>
</dbReference>
<evidence type="ECO:0000256" key="2">
    <source>
        <dbReference type="ARBA" id="ARBA00022603"/>
    </source>
</evidence>
<gene>
    <name evidence="7" type="ORF">HQN79_02300</name>
</gene>
<evidence type="ECO:0000313" key="7">
    <source>
        <dbReference type="EMBL" id="QKI88487.1"/>
    </source>
</evidence>
<sequence>MLKNFTTGRSLLGSVCERFIAPSWVQNMLLKLPFDQLQYGSLTLTFDDQRSRRYEGNQPGPHAELIVVRPLRAYWLLKTQGDLGLAQAYFESAVETTSLYRLLKLAHLNAEQFDALLNNRWGHWRHLWRHRKRHNSLANSRRNVSYHYDLGNDFYALWLDSTMTYSSGIFQGDTFSLQQAQVVKNQRILNELGIVGGEHVLEVGCGWGSFMQCALQRGASIKGLTLSAEQQKYALQRLKEFPRERYEVALQDYRHENRQYDHVVSIEMFEAVGKDYWDSYFTMLKQRLKKDGKALLQIITIAEEKAETYQSGVDFIQAYIFPGGLLPSVTQIETLSDAYGFKIINRLDFGTDYATTCQLWKQRFNHHGDQLQQMGYDKTFQRIWNYYLDYCTIGFESGQVSVCQFTLAHS</sequence>
<keyword evidence="4" id="KW-0949">S-adenosyl-L-methionine</keyword>
<evidence type="ECO:0000256" key="3">
    <source>
        <dbReference type="ARBA" id="ARBA00022679"/>
    </source>
</evidence>
<dbReference type="PANTHER" id="PTHR43667">
    <property type="entry name" value="CYCLOPROPANE-FATTY-ACYL-PHOSPHOLIPID SYNTHASE"/>
    <property type="match status" value="1"/>
</dbReference>
<accession>A0A7D4TD98</accession>
<dbReference type="Pfam" id="PF02353">
    <property type="entry name" value="CMAS"/>
    <property type="match status" value="1"/>
</dbReference>
<dbReference type="InterPro" id="IPR003333">
    <property type="entry name" value="CMAS"/>
</dbReference>